<proteinExistence type="inferred from homology"/>
<evidence type="ECO:0000256" key="1">
    <source>
        <dbReference type="ARBA" id="ARBA00004651"/>
    </source>
</evidence>
<gene>
    <name evidence="10" type="primary">ybhS_12</name>
    <name evidence="10" type="ORF">GALL_472490</name>
</gene>
<comment type="subcellular location">
    <subcellularLocation>
        <location evidence="1">Cell membrane</location>
        <topology evidence="1">Multi-pass membrane protein</topology>
    </subcellularLocation>
</comment>
<sequence>MGPAAAQSPIDLRLRSWFNPSTVSRNYLVPGSIAVVMTIIGALLTSMVVAREWERGTMEALLATPVTRTELLLSKVLPYYLLGIIAMLLCLGVAVWIMQVPFRGSVLSLLGLTTLFLGCALGLGLFLSTVFRNQFNAAQAALTSAFLPALMLSGVIYEIASMPVALQWFTRIIPARYFANALQTEFQAGTVGSLLWADAFFLFLLTVFWLGLTALKTKRSLD</sequence>
<keyword evidence="3" id="KW-0813">Transport</keyword>
<organism evidence="10">
    <name type="scientific">mine drainage metagenome</name>
    <dbReference type="NCBI Taxonomy" id="410659"/>
    <lineage>
        <taxon>unclassified sequences</taxon>
        <taxon>metagenomes</taxon>
        <taxon>ecological metagenomes</taxon>
    </lineage>
</organism>
<dbReference type="AlphaFoldDB" id="A0A1J5PHQ8"/>
<accession>A0A1J5PHQ8</accession>
<evidence type="ECO:0000259" key="9">
    <source>
        <dbReference type="PROSITE" id="PS51012"/>
    </source>
</evidence>
<keyword evidence="4" id="KW-1003">Cell membrane</keyword>
<dbReference type="PANTHER" id="PTHR30294">
    <property type="entry name" value="MEMBRANE COMPONENT OF ABC TRANSPORTER YHHJ-RELATED"/>
    <property type="match status" value="1"/>
</dbReference>
<evidence type="ECO:0000313" key="10">
    <source>
        <dbReference type="EMBL" id="OIQ71137.1"/>
    </source>
</evidence>
<dbReference type="InterPro" id="IPR013525">
    <property type="entry name" value="ABC2_TM"/>
</dbReference>
<evidence type="ECO:0000256" key="3">
    <source>
        <dbReference type="ARBA" id="ARBA00022448"/>
    </source>
</evidence>
<dbReference type="GO" id="GO:0043190">
    <property type="term" value="C:ATP-binding cassette (ABC) transporter complex"/>
    <property type="evidence" value="ECO:0007669"/>
    <property type="project" value="InterPro"/>
</dbReference>
<dbReference type="Pfam" id="PF12698">
    <property type="entry name" value="ABC2_membrane_3"/>
    <property type="match status" value="1"/>
</dbReference>
<feature type="transmembrane region" description="Helical" evidence="8">
    <location>
        <begin position="77"/>
        <end position="98"/>
    </location>
</feature>
<comment type="similarity">
    <text evidence="2">Belongs to the ABC-2 integral membrane protein family.</text>
</comment>
<dbReference type="InterPro" id="IPR047817">
    <property type="entry name" value="ABC2_TM_bact-type"/>
</dbReference>
<feature type="transmembrane region" description="Helical" evidence="8">
    <location>
        <begin position="194"/>
        <end position="215"/>
    </location>
</feature>
<comment type="caution">
    <text evidence="10">The sequence shown here is derived from an EMBL/GenBank/DDBJ whole genome shotgun (WGS) entry which is preliminary data.</text>
</comment>
<evidence type="ECO:0000256" key="4">
    <source>
        <dbReference type="ARBA" id="ARBA00022475"/>
    </source>
</evidence>
<evidence type="ECO:0000256" key="2">
    <source>
        <dbReference type="ARBA" id="ARBA00007783"/>
    </source>
</evidence>
<feature type="transmembrane region" description="Helical" evidence="8">
    <location>
        <begin position="104"/>
        <end position="128"/>
    </location>
</feature>
<dbReference type="PANTHER" id="PTHR30294:SF29">
    <property type="entry name" value="MULTIDRUG ABC TRANSPORTER PERMEASE YBHS-RELATED"/>
    <property type="match status" value="1"/>
</dbReference>
<evidence type="ECO:0000256" key="5">
    <source>
        <dbReference type="ARBA" id="ARBA00022692"/>
    </source>
</evidence>
<dbReference type="InterPro" id="IPR000412">
    <property type="entry name" value="ABC_2_transport"/>
</dbReference>
<dbReference type="EMBL" id="MLJW01003864">
    <property type="protein sequence ID" value="OIQ71137.1"/>
    <property type="molecule type" value="Genomic_DNA"/>
</dbReference>
<dbReference type="InterPro" id="IPR051449">
    <property type="entry name" value="ABC-2_transporter_component"/>
</dbReference>
<protein>
    <submittedName>
        <fullName evidence="10">Inner membrane transport permease YbhS</fullName>
    </submittedName>
</protein>
<dbReference type="GO" id="GO:0140359">
    <property type="term" value="F:ABC-type transporter activity"/>
    <property type="evidence" value="ECO:0007669"/>
    <property type="project" value="InterPro"/>
</dbReference>
<dbReference type="PROSITE" id="PS51012">
    <property type="entry name" value="ABC_TM2"/>
    <property type="match status" value="1"/>
</dbReference>
<keyword evidence="7 8" id="KW-0472">Membrane</keyword>
<evidence type="ECO:0000256" key="6">
    <source>
        <dbReference type="ARBA" id="ARBA00022989"/>
    </source>
</evidence>
<evidence type="ECO:0000256" key="8">
    <source>
        <dbReference type="SAM" id="Phobius"/>
    </source>
</evidence>
<dbReference type="PIRSF" id="PIRSF006648">
    <property type="entry name" value="DrrB"/>
    <property type="match status" value="1"/>
</dbReference>
<feature type="transmembrane region" description="Helical" evidence="8">
    <location>
        <begin position="140"/>
        <end position="160"/>
    </location>
</feature>
<feature type="domain" description="ABC transmembrane type-2" evidence="9">
    <location>
        <begin position="1"/>
        <end position="220"/>
    </location>
</feature>
<reference evidence="10" key="1">
    <citation type="submission" date="2016-10" db="EMBL/GenBank/DDBJ databases">
        <title>Sequence of Gallionella enrichment culture.</title>
        <authorList>
            <person name="Poehlein A."/>
            <person name="Muehling M."/>
            <person name="Daniel R."/>
        </authorList>
    </citation>
    <scope>NUCLEOTIDE SEQUENCE</scope>
</reference>
<evidence type="ECO:0000256" key="7">
    <source>
        <dbReference type="ARBA" id="ARBA00023136"/>
    </source>
</evidence>
<keyword evidence="5 8" id="KW-0812">Transmembrane</keyword>
<name>A0A1J5PHQ8_9ZZZZ</name>
<feature type="transmembrane region" description="Helical" evidence="8">
    <location>
        <begin position="27"/>
        <end position="50"/>
    </location>
</feature>
<keyword evidence="6 8" id="KW-1133">Transmembrane helix</keyword>